<dbReference type="AlphaFoldDB" id="A0A563VXC6"/>
<protein>
    <submittedName>
        <fullName evidence="1">Uncharacterized protein</fullName>
    </submittedName>
</protein>
<organism evidence="1 2">
    <name type="scientific">Hyella patelloides LEGE 07179</name>
    <dbReference type="NCBI Taxonomy" id="945734"/>
    <lineage>
        <taxon>Bacteria</taxon>
        <taxon>Bacillati</taxon>
        <taxon>Cyanobacteriota</taxon>
        <taxon>Cyanophyceae</taxon>
        <taxon>Pleurocapsales</taxon>
        <taxon>Hyellaceae</taxon>
        <taxon>Hyella</taxon>
    </lineage>
</organism>
<accession>A0A563VXC6</accession>
<sequence>MITFYRIRVTENTTAVKTIPIFVFRLDVRLFEYLEDWHRGHFILIK</sequence>
<reference evidence="1 2" key="1">
    <citation type="submission" date="2019-01" db="EMBL/GenBank/DDBJ databases">
        <authorList>
            <person name="Brito A."/>
        </authorList>
    </citation>
    <scope>NUCLEOTIDE SEQUENCE [LARGE SCALE GENOMIC DNA]</scope>
    <source>
        <strain evidence="1">1</strain>
    </source>
</reference>
<evidence type="ECO:0000313" key="1">
    <source>
        <dbReference type="EMBL" id="VEP16108.1"/>
    </source>
</evidence>
<dbReference type="EMBL" id="CAACVJ010000340">
    <property type="protein sequence ID" value="VEP16108.1"/>
    <property type="molecule type" value="Genomic_DNA"/>
</dbReference>
<dbReference type="Proteomes" id="UP000320055">
    <property type="component" value="Unassembled WGS sequence"/>
</dbReference>
<proteinExistence type="predicted"/>
<gene>
    <name evidence="1" type="ORF">H1P_4040007</name>
</gene>
<evidence type="ECO:0000313" key="2">
    <source>
        <dbReference type="Proteomes" id="UP000320055"/>
    </source>
</evidence>
<keyword evidence="2" id="KW-1185">Reference proteome</keyword>
<name>A0A563VXC6_9CYAN</name>